<evidence type="ECO:0000313" key="8">
    <source>
        <dbReference type="EMBL" id="KXJ91986.1"/>
    </source>
</evidence>
<feature type="transmembrane region" description="Helical" evidence="6">
    <location>
        <begin position="596"/>
        <end position="617"/>
    </location>
</feature>
<comment type="subcellular location">
    <subcellularLocation>
        <location evidence="1 6">Membrane</location>
        <topology evidence="1 6">Multi-pass membrane protein</topology>
    </subcellularLocation>
</comment>
<name>A0A136J4S9_9PEZI</name>
<protein>
    <recommendedName>
        <fullName evidence="6">Solute carrier family 40 member</fullName>
    </recommendedName>
</protein>
<feature type="transmembrane region" description="Helical" evidence="6">
    <location>
        <begin position="399"/>
        <end position="421"/>
    </location>
</feature>
<dbReference type="PANTHER" id="PTHR11660">
    <property type="entry name" value="SOLUTE CARRIER FAMILY 40 MEMBER"/>
    <property type="match status" value="1"/>
</dbReference>
<dbReference type="InParanoid" id="A0A136J4S9"/>
<keyword evidence="2 6" id="KW-0813">Transport</keyword>
<keyword evidence="4 6" id="KW-1133">Transmembrane helix</keyword>
<evidence type="ECO:0000256" key="7">
    <source>
        <dbReference type="SAM" id="MobiDB-lite"/>
    </source>
</evidence>
<dbReference type="EMBL" id="KQ964249">
    <property type="protein sequence ID" value="KXJ91986.1"/>
    <property type="molecule type" value="Genomic_DNA"/>
</dbReference>
<feature type="compositionally biased region" description="Acidic residues" evidence="7">
    <location>
        <begin position="42"/>
        <end position="51"/>
    </location>
</feature>
<keyword evidence="3 6" id="KW-0812">Transmembrane</keyword>
<feature type="transmembrane region" description="Helical" evidence="6">
    <location>
        <begin position="373"/>
        <end position="393"/>
    </location>
</feature>
<dbReference type="GO" id="GO:0016020">
    <property type="term" value="C:membrane"/>
    <property type="evidence" value="ECO:0007669"/>
    <property type="project" value="UniProtKB-SubCell"/>
</dbReference>
<dbReference type="PANTHER" id="PTHR11660:SF57">
    <property type="entry name" value="SOLUTE CARRIER FAMILY 40 MEMBER"/>
    <property type="match status" value="1"/>
</dbReference>
<keyword evidence="5 6" id="KW-0472">Membrane</keyword>
<reference evidence="9" key="1">
    <citation type="submission" date="2016-02" db="EMBL/GenBank/DDBJ databases">
        <title>Draft genome sequence of Microdochium bolleyi, a fungal endophyte of beachgrass.</title>
        <authorList>
            <consortium name="DOE Joint Genome Institute"/>
            <person name="David A.S."/>
            <person name="May G."/>
            <person name="Haridas S."/>
            <person name="Lim J."/>
            <person name="Wang M."/>
            <person name="Labutti K."/>
            <person name="Lipzen A."/>
            <person name="Barry K."/>
            <person name="Grigoriev I.V."/>
        </authorList>
    </citation>
    <scope>NUCLEOTIDE SEQUENCE [LARGE SCALE GENOMIC DNA]</scope>
    <source>
        <strain evidence="9">J235TASD1</strain>
    </source>
</reference>
<keyword evidence="9" id="KW-1185">Reference proteome</keyword>
<feature type="transmembrane region" description="Helical" evidence="6">
    <location>
        <begin position="623"/>
        <end position="644"/>
    </location>
</feature>
<dbReference type="AlphaFoldDB" id="A0A136J4S9"/>
<dbReference type="OrthoDB" id="648861at2759"/>
<evidence type="ECO:0000256" key="5">
    <source>
        <dbReference type="ARBA" id="ARBA00023136"/>
    </source>
</evidence>
<evidence type="ECO:0000256" key="6">
    <source>
        <dbReference type="RuleBase" id="RU365065"/>
    </source>
</evidence>
<gene>
    <name evidence="8" type="ORF">Micbo1qcDRAFT_58857</name>
</gene>
<proteinExistence type="inferred from homology"/>
<dbReference type="Pfam" id="PF06963">
    <property type="entry name" value="FPN1"/>
    <property type="match status" value="2"/>
</dbReference>
<feature type="transmembrane region" description="Helical" evidence="6">
    <location>
        <begin position="205"/>
        <end position="224"/>
    </location>
</feature>
<dbReference type="InterPro" id="IPR009716">
    <property type="entry name" value="Ferroportin-1"/>
</dbReference>
<comment type="similarity">
    <text evidence="6">Belongs to the ferroportin (FP) (TC 2.A.100) family. SLC40A subfamily.</text>
</comment>
<keyword evidence="6" id="KW-0406">Ion transport</keyword>
<comment type="function">
    <text evidence="6">May be involved in iron transport and iron homeostasis.</text>
</comment>
<evidence type="ECO:0000256" key="1">
    <source>
        <dbReference type="ARBA" id="ARBA00004141"/>
    </source>
</evidence>
<sequence>MPPPQEPSPDNDLAQHVTSASAAAVWGADAIQSSREETDAMAFDDDDDNHDDDAAGDEHILLQPSSDGHSEQGHSGGLTRRQAWNLYLSHALSTWNARGYEFGAVLFTAAAYPGTLVAASARMIIIYFAMIVFSSSIGNWVDRSPSRLRTLLTTIVCNRGSVVVGSLFWMLILSQRDLLLGEDAGSHDAKNSDQDLFFSLPTNGTLKAIGFALAICCGIAERLSASGNLLSMERDWVPTVAARPSRANTATGPGNNDAVAGAYDLTHLNAVMRRIDLVCKLFSPIALSLVISLSGSTRAGVVFTALTSAACVPVEIVSARSVWSGSRALQEPKEHHVVAPQTTTTSQSVAPHPPPLSLRQRIIVQLRAYPRDVAMYLSSPSAVWLPSLALALLHFNMLTWRATFITYLLAVGYPLGTITAARTAGSLFEISSTVITPRLVVRLGRTASEGHGHGHRHRRSGGGGGHAGDDDGAGQGLLHSVEDGGASGDFEEEDIIDRQTLTGLQRVGLWGITWQVANTIPVVLAIWIITADLAPNPPASDSPTLTTTTTTTRSISNSVILFTFLSLSRLGVWVFDLTTQQLTQTLVPSRNRSSFAGVEASVTNIFELAGALASIAFPSPRQYPHLATASLAACALSWALYAGWVRRRRGHLVHLDRVVPGGDCLKMMKERGR</sequence>
<accession>A0A136J4S9</accession>
<comment type="caution">
    <text evidence="6">Lacks conserved residue(s) required for the propagation of feature annotation.</text>
</comment>
<evidence type="ECO:0000256" key="3">
    <source>
        <dbReference type="ARBA" id="ARBA00022692"/>
    </source>
</evidence>
<dbReference type="GO" id="GO:0005381">
    <property type="term" value="F:iron ion transmembrane transporter activity"/>
    <property type="evidence" value="ECO:0007669"/>
    <property type="project" value="UniProtKB-UniRule"/>
</dbReference>
<dbReference type="STRING" id="196109.A0A136J4S9"/>
<dbReference type="Proteomes" id="UP000070501">
    <property type="component" value="Unassembled WGS sequence"/>
</dbReference>
<feature type="transmembrane region" description="Helical" evidence="6">
    <location>
        <begin position="148"/>
        <end position="172"/>
    </location>
</feature>
<feature type="region of interest" description="Disordered" evidence="7">
    <location>
        <begin position="446"/>
        <end position="478"/>
    </location>
</feature>
<feature type="region of interest" description="Disordered" evidence="7">
    <location>
        <begin position="27"/>
        <end position="77"/>
    </location>
</feature>
<feature type="transmembrane region" description="Helical" evidence="6">
    <location>
        <begin position="507"/>
        <end position="529"/>
    </location>
</feature>
<evidence type="ECO:0000256" key="2">
    <source>
        <dbReference type="ARBA" id="ARBA00022448"/>
    </source>
</evidence>
<evidence type="ECO:0000256" key="4">
    <source>
        <dbReference type="ARBA" id="ARBA00022989"/>
    </source>
</evidence>
<feature type="transmembrane region" description="Helical" evidence="6">
    <location>
        <begin position="124"/>
        <end position="141"/>
    </location>
</feature>
<organism evidence="8 9">
    <name type="scientific">Microdochium bolleyi</name>
    <dbReference type="NCBI Taxonomy" id="196109"/>
    <lineage>
        <taxon>Eukaryota</taxon>
        <taxon>Fungi</taxon>
        <taxon>Dikarya</taxon>
        <taxon>Ascomycota</taxon>
        <taxon>Pezizomycotina</taxon>
        <taxon>Sordariomycetes</taxon>
        <taxon>Xylariomycetidae</taxon>
        <taxon>Xylariales</taxon>
        <taxon>Microdochiaceae</taxon>
        <taxon>Microdochium</taxon>
    </lineage>
</organism>
<evidence type="ECO:0000313" key="9">
    <source>
        <dbReference type="Proteomes" id="UP000070501"/>
    </source>
</evidence>
<feature type="transmembrane region" description="Helical" evidence="6">
    <location>
        <begin position="555"/>
        <end position="575"/>
    </location>
</feature>